<evidence type="ECO:0000256" key="5">
    <source>
        <dbReference type="ARBA" id="ARBA00023136"/>
    </source>
</evidence>
<dbReference type="GO" id="GO:0000271">
    <property type="term" value="P:polysaccharide biosynthetic process"/>
    <property type="evidence" value="ECO:0007669"/>
    <property type="project" value="InterPro"/>
</dbReference>
<keyword evidence="3 6" id="KW-0812">Transmembrane</keyword>
<evidence type="ECO:0000256" key="2">
    <source>
        <dbReference type="ARBA" id="ARBA00009399"/>
    </source>
</evidence>
<dbReference type="GO" id="GO:0005886">
    <property type="term" value="C:plasma membrane"/>
    <property type="evidence" value="ECO:0007669"/>
    <property type="project" value="TreeGrafter"/>
</dbReference>
<sequence>MLIKLLKNPRVQHHGNRFAKFVTVGLVSACFDLGILTFLVEVFSFNLYFANSISFFVAVNVSYNLNKNWTFNSVSTSKPRQIYKFFTIAIIGFMFNQTSLFILTNLGIWYVFAKIMMVSMVAIWNYSANYLWTFSTREKYEKTIHNNSSF</sequence>
<gene>
    <name evidence="8" type="ORF">CO173_01905</name>
</gene>
<dbReference type="AlphaFoldDB" id="A0A2M7XF39"/>
<feature type="transmembrane region" description="Helical" evidence="6">
    <location>
        <begin position="109"/>
        <end position="132"/>
    </location>
</feature>
<protein>
    <recommendedName>
        <fullName evidence="7">GtrA/DPMS transmembrane domain-containing protein</fullName>
    </recommendedName>
</protein>
<dbReference type="PANTHER" id="PTHR38459:SF1">
    <property type="entry name" value="PROPHAGE BACTOPRENOL-LINKED GLUCOSE TRANSLOCASE HOMOLOG"/>
    <property type="match status" value="1"/>
</dbReference>
<feature type="transmembrane region" description="Helical" evidence="6">
    <location>
        <begin position="21"/>
        <end position="39"/>
    </location>
</feature>
<organism evidence="8 9">
    <name type="scientific">Candidatus Uhrbacteria bacterium CG_4_9_14_3_um_filter_41_35</name>
    <dbReference type="NCBI Taxonomy" id="1975034"/>
    <lineage>
        <taxon>Bacteria</taxon>
        <taxon>Candidatus Uhriibacteriota</taxon>
    </lineage>
</organism>
<dbReference type="Pfam" id="PF04138">
    <property type="entry name" value="GtrA_DPMS_TM"/>
    <property type="match status" value="1"/>
</dbReference>
<reference evidence="9" key="1">
    <citation type="submission" date="2017-09" db="EMBL/GenBank/DDBJ databases">
        <title>Depth-based differentiation of microbial function through sediment-hosted aquifers and enrichment of novel symbionts in the deep terrestrial subsurface.</title>
        <authorList>
            <person name="Probst A.J."/>
            <person name="Ladd B."/>
            <person name="Jarett J.K."/>
            <person name="Geller-Mcgrath D.E."/>
            <person name="Sieber C.M.K."/>
            <person name="Emerson J.B."/>
            <person name="Anantharaman K."/>
            <person name="Thomas B.C."/>
            <person name="Malmstrom R."/>
            <person name="Stieglmeier M."/>
            <person name="Klingl A."/>
            <person name="Woyke T."/>
            <person name="Ryan C.M."/>
            <person name="Banfield J.F."/>
        </authorList>
    </citation>
    <scope>NUCLEOTIDE SEQUENCE [LARGE SCALE GENOMIC DNA]</scope>
</reference>
<evidence type="ECO:0000256" key="6">
    <source>
        <dbReference type="SAM" id="Phobius"/>
    </source>
</evidence>
<dbReference type="InterPro" id="IPR051401">
    <property type="entry name" value="GtrA_CellWall_Glycosyl"/>
</dbReference>
<dbReference type="PANTHER" id="PTHR38459">
    <property type="entry name" value="PROPHAGE BACTOPRENOL-LINKED GLUCOSE TRANSLOCASE HOMOLOG"/>
    <property type="match status" value="1"/>
</dbReference>
<feature type="transmembrane region" description="Helical" evidence="6">
    <location>
        <begin position="45"/>
        <end position="65"/>
    </location>
</feature>
<keyword evidence="5 6" id="KW-0472">Membrane</keyword>
<feature type="domain" description="GtrA/DPMS transmembrane" evidence="7">
    <location>
        <begin position="20"/>
        <end position="134"/>
    </location>
</feature>
<evidence type="ECO:0000256" key="1">
    <source>
        <dbReference type="ARBA" id="ARBA00004141"/>
    </source>
</evidence>
<dbReference type="InterPro" id="IPR007267">
    <property type="entry name" value="GtrA_DPMS_TM"/>
</dbReference>
<comment type="similarity">
    <text evidence="2">Belongs to the GtrA family.</text>
</comment>
<accession>A0A2M7XF39</accession>
<keyword evidence="4 6" id="KW-1133">Transmembrane helix</keyword>
<proteinExistence type="inferred from homology"/>
<evidence type="ECO:0000256" key="4">
    <source>
        <dbReference type="ARBA" id="ARBA00022989"/>
    </source>
</evidence>
<comment type="subcellular location">
    <subcellularLocation>
        <location evidence="1">Membrane</location>
        <topology evidence="1">Multi-pass membrane protein</topology>
    </subcellularLocation>
</comment>
<evidence type="ECO:0000313" key="9">
    <source>
        <dbReference type="Proteomes" id="UP000231263"/>
    </source>
</evidence>
<comment type="caution">
    <text evidence="8">The sequence shown here is derived from an EMBL/GenBank/DDBJ whole genome shotgun (WGS) entry which is preliminary data.</text>
</comment>
<dbReference type="Proteomes" id="UP000231263">
    <property type="component" value="Unassembled WGS sequence"/>
</dbReference>
<dbReference type="EMBL" id="PFWT01000009">
    <property type="protein sequence ID" value="PJA46497.1"/>
    <property type="molecule type" value="Genomic_DNA"/>
</dbReference>
<evidence type="ECO:0000313" key="8">
    <source>
        <dbReference type="EMBL" id="PJA46497.1"/>
    </source>
</evidence>
<name>A0A2M7XF39_9BACT</name>
<evidence type="ECO:0000259" key="7">
    <source>
        <dbReference type="Pfam" id="PF04138"/>
    </source>
</evidence>
<feature type="transmembrane region" description="Helical" evidence="6">
    <location>
        <begin position="85"/>
        <end position="103"/>
    </location>
</feature>
<evidence type="ECO:0000256" key="3">
    <source>
        <dbReference type="ARBA" id="ARBA00022692"/>
    </source>
</evidence>